<reference evidence="4" key="1">
    <citation type="submission" date="2016-06" db="UniProtKB">
        <authorList>
            <consortium name="WormBaseParasite"/>
        </authorList>
    </citation>
    <scope>IDENTIFICATION</scope>
</reference>
<keyword evidence="3" id="KW-1185">Reference proteome</keyword>
<dbReference type="Proteomes" id="UP000267606">
    <property type="component" value="Unassembled WGS sequence"/>
</dbReference>
<dbReference type="EMBL" id="UZAJ01014696">
    <property type="protein sequence ID" value="VDO71053.1"/>
    <property type="molecule type" value="Genomic_DNA"/>
</dbReference>
<gene>
    <name evidence="2" type="ORF">OFLC_LOCUS10752</name>
</gene>
<evidence type="ECO:0000313" key="3">
    <source>
        <dbReference type="Proteomes" id="UP000267606"/>
    </source>
</evidence>
<keyword evidence="1" id="KW-0175">Coiled coil</keyword>
<dbReference type="WBParaSite" id="OFLC_0001075101-mRNA-1">
    <property type="protein sequence ID" value="OFLC_0001075101-mRNA-1"/>
    <property type="gene ID" value="OFLC_0001075101"/>
</dbReference>
<name>A0A183HTD9_9BILA</name>
<feature type="coiled-coil region" evidence="1">
    <location>
        <begin position="29"/>
        <end position="56"/>
    </location>
</feature>
<reference evidence="2 3" key="2">
    <citation type="submission" date="2018-11" db="EMBL/GenBank/DDBJ databases">
        <authorList>
            <consortium name="Pathogen Informatics"/>
        </authorList>
    </citation>
    <scope>NUCLEOTIDE SEQUENCE [LARGE SCALE GENOMIC DNA]</scope>
</reference>
<protein>
    <submittedName>
        <fullName evidence="4">Exonuclease subunit SbcC</fullName>
    </submittedName>
</protein>
<sequence length="196" mass="22546">MVKQICPSAEISSSSINNDSVFNSYKELIKRQDETIASLSQQIKKLKEDAEHQQNYDKENELASLWKQLAEQCQVSGANISRQQEIEHYKCMAVQWQSEAKRYQKWAEQWQQYQISQNSGDFQSSNPQDPVVEQLVSQNKELEEQLERGWQMYDSQGVSLAAALTEIEEAKAKIRILEGQIAQTAMDHSYKQVTPA</sequence>
<evidence type="ECO:0000313" key="2">
    <source>
        <dbReference type="EMBL" id="VDO71053.1"/>
    </source>
</evidence>
<evidence type="ECO:0000256" key="1">
    <source>
        <dbReference type="SAM" id="Coils"/>
    </source>
</evidence>
<proteinExistence type="predicted"/>
<accession>A0A183HTD9</accession>
<dbReference type="STRING" id="387005.A0A183HTD9"/>
<dbReference type="AlphaFoldDB" id="A0A183HTD9"/>
<evidence type="ECO:0000313" key="4">
    <source>
        <dbReference type="WBParaSite" id="OFLC_0001075101-mRNA-1"/>
    </source>
</evidence>
<organism evidence="4">
    <name type="scientific">Onchocerca flexuosa</name>
    <dbReference type="NCBI Taxonomy" id="387005"/>
    <lineage>
        <taxon>Eukaryota</taxon>
        <taxon>Metazoa</taxon>
        <taxon>Ecdysozoa</taxon>
        <taxon>Nematoda</taxon>
        <taxon>Chromadorea</taxon>
        <taxon>Rhabditida</taxon>
        <taxon>Spirurina</taxon>
        <taxon>Spiruromorpha</taxon>
        <taxon>Filarioidea</taxon>
        <taxon>Onchocercidae</taxon>
        <taxon>Onchocerca</taxon>
    </lineage>
</organism>
<feature type="coiled-coil region" evidence="1">
    <location>
        <begin position="160"/>
        <end position="187"/>
    </location>
</feature>